<feature type="region of interest" description="Disordered" evidence="1">
    <location>
        <begin position="106"/>
        <end position="127"/>
    </location>
</feature>
<protein>
    <recommendedName>
        <fullName evidence="2">HicB-like antitoxin of toxin-antitoxin system domain-containing protein</fullName>
    </recommendedName>
</protein>
<name>A0A1E7XBS4_9LACO</name>
<organism evidence="3 4">
    <name type="scientific">Lentilactobacillus sunkii</name>
    <dbReference type="NCBI Taxonomy" id="481719"/>
    <lineage>
        <taxon>Bacteria</taxon>
        <taxon>Bacillati</taxon>
        <taxon>Bacillota</taxon>
        <taxon>Bacilli</taxon>
        <taxon>Lactobacillales</taxon>
        <taxon>Lactobacillaceae</taxon>
        <taxon>Lentilactobacillus</taxon>
    </lineage>
</organism>
<dbReference type="InterPro" id="IPR031807">
    <property type="entry name" value="HicB-like"/>
</dbReference>
<evidence type="ECO:0000313" key="3">
    <source>
        <dbReference type="EMBL" id="OFA10567.1"/>
    </source>
</evidence>
<dbReference type="Proteomes" id="UP000177010">
    <property type="component" value="Unassembled WGS sequence"/>
</dbReference>
<evidence type="ECO:0000259" key="2">
    <source>
        <dbReference type="Pfam" id="PF15919"/>
    </source>
</evidence>
<feature type="domain" description="HicB-like antitoxin of toxin-antitoxin system" evidence="2">
    <location>
        <begin position="9"/>
        <end position="91"/>
    </location>
</feature>
<dbReference type="AlphaFoldDB" id="A0A1E7XBS4"/>
<dbReference type="Gene3D" id="3.30.160.250">
    <property type="match status" value="1"/>
</dbReference>
<dbReference type="InterPro" id="IPR035069">
    <property type="entry name" value="TTHA1013/TTHA0281-like"/>
</dbReference>
<reference evidence="3 4" key="1">
    <citation type="submission" date="2016-09" db="EMBL/GenBank/DDBJ databases">
        <title>Genome Sequence of Lactobacillus sunkii Strain CG01.</title>
        <authorList>
            <person name="Poehlein A."/>
            <person name="Gabris C."/>
            <person name="Bengelsdorf F.R."/>
            <person name="Duerre P."/>
            <person name="Daniel R."/>
        </authorList>
    </citation>
    <scope>NUCLEOTIDE SEQUENCE [LARGE SCALE GENOMIC DNA]</scope>
    <source>
        <strain evidence="3 4">CG_D</strain>
    </source>
</reference>
<evidence type="ECO:0000313" key="4">
    <source>
        <dbReference type="Proteomes" id="UP000177010"/>
    </source>
</evidence>
<dbReference type="Pfam" id="PF15919">
    <property type="entry name" value="HicB_lk_antitox"/>
    <property type="match status" value="1"/>
</dbReference>
<sequence>MKKPNVVSYPAIFDNQGNDGYYTVTFPDIHDTVSQGRTFEEAINEAPDAIAVALPDYQEYPHPSNLKKIQAEHPDKIVRLVQVNLNEKLRQMKQKPQNIHELFSSWTDDGTRESELDWGKRKGHEYK</sequence>
<dbReference type="EMBL" id="MIQE01000019">
    <property type="protein sequence ID" value="OFA10567.1"/>
    <property type="molecule type" value="Genomic_DNA"/>
</dbReference>
<proteinExistence type="predicted"/>
<gene>
    <name evidence="3" type="ORF">LASUN_17960</name>
</gene>
<evidence type="ECO:0000256" key="1">
    <source>
        <dbReference type="SAM" id="MobiDB-lite"/>
    </source>
</evidence>
<feature type="compositionally biased region" description="Basic and acidic residues" evidence="1">
    <location>
        <begin position="109"/>
        <end position="127"/>
    </location>
</feature>
<dbReference type="SUPFAM" id="SSF143100">
    <property type="entry name" value="TTHA1013/TTHA0281-like"/>
    <property type="match status" value="1"/>
</dbReference>
<accession>A0A1E7XBS4</accession>
<dbReference type="RefSeq" id="WP_070368159.1">
    <property type="nucleotide sequence ID" value="NZ_JAZHVW010000011.1"/>
</dbReference>
<comment type="caution">
    <text evidence="3">The sequence shown here is derived from an EMBL/GenBank/DDBJ whole genome shotgun (WGS) entry which is preliminary data.</text>
</comment>
<dbReference type="STRING" id="481719.LASUN_17960"/>